<evidence type="ECO:0000313" key="1">
    <source>
        <dbReference type="EMBL" id="GAA0681632.1"/>
    </source>
</evidence>
<keyword evidence="2" id="KW-1185">Reference proteome</keyword>
<dbReference type="EMBL" id="BAAADV010000008">
    <property type="protein sequence ID" value="GAA0681632.1"/>
    <property type="molecule type" value="Genomic_DNA"/>
</dbReference>
<dbReference type="AlphaFoldDB" id="A0AAV3TDV9"/>
<proteinExistence type="predicted"/>
<name>A0AAV3TDV9_9EURY</name>
<organism evidence="1 2">
    <name type="scientific">Natronoarchaeum mannanilyticum</name>
    <dbReference type="NCBI Taxonomy" id="926360"/>
    <lineage>
        <taxon>Archaea</taxon>
        <taxon>Methanobacteriati</taxon>
        <taxon>Methanobacteriota</taxon>
        <taxon>Stenosarchaea group</taxon>
        <taxon>Halobacteria</taxon>
        <taxon>Halobacteriales</taxon>
        <taxon>Natronoarchaeaceae</taxon>
    </lineage>
</organism>
<comment type="caution">
    <text evidence="1">The sequence shown here is derived from an EMBL/GenBank/DDBJ whole genome shotgun (WGS) entry which is preliminary data.</text>
</comment>
<dbReference type="Proteomes" id="UP001500420">
    <property type="component" value="Unassembled WGS sequence"/>
</dbReference>
<gene>
    <name evidence="1" type="ORF">GCM10009020_33360</name>
</gene>
<protein>
    <submittedName>
        <fullName evidence="1">Uncharacterized protein</fullName>
    </submittedName>
</protein>
<sequence length="69" mass="7821">MAPIEQFVRDAATDTTARTQEKYIHRIATVPSGPSNTFGRLSVLPLYFLAFVEMSCFPRSPDAHLFHHE</sequence>
<evidence type="ECO:0000313" key="2">
    <source>
        <dbReference type="Proteomes" id="UP001500420"/>
    </source>
</evidence>
<reference evidence="1 2" key="1">
    <citation type="journal article" date="2019" name="Int. J. Syst. Evol. Microbiol.">
        <title>The Global Catalogue of Microorganisms (GCM) 10K type strain sequencing project: providing services to taxonomists for standard genome sequencing and annotation.</title>
        <authorList>
            <consortium name="The Broad Institute Genomics Platform"/>
            <consortium name="The Broad Institute Genome Sequencing Center for Infectious Disease"/>
            <person name="Wu L."/>
            <person name="Ma J."/>
        </authorList>
    </citation>
    <scope>NUCLEOTIDE SEQUENCE [LARGE SCALE GENOMIC DNA]</scope>
    <source>
        <strain evidence="1 2">JCM 16328</strain>
    </source>
</reference>
<accession>A0AAV3TDV9</accession>